<gene>
    <name evidence="4" type="ORF">LHJ74_00940</name>
</gene>
<dbReference type="InterPro" id="IPR044083">
    <property type="entry name" value="RamA-like"/>
</dbReference>
<protein>
    <submittedName>
        <fullName evidence="4">Carbon-nitrogen hydrolase family protein</fullName>
    </submittedName>
</protein>
<dbReference type="PANTHER" id="PTHR23088">
    <property type="entry name" value="NITRILASE-RELATED"/>
    <property type="match status" value="1"/>
</dbReference>
<dbReference type="Pfam" id="PF00795">
    <property type="entry name" value="CN_hydrolase"/>
    <property type="match status" value="1"/>
</dbReference>
<dbReference type="InterPro" id="IPR003010">
    <property type="entry name" value="C-N_Hydrolase"/>
</dbReference>
<evidence type="ECO:0000256" key="1">
    <source>
        <dbReference type="ARBA" id="ARBA00010613"/>
    </source>
</evidence>
<comment type="similarity">
    <text evidence="1">Belongs to the carbon-nitrogen hydrolase superfamily. NIT1/NIT2 family.</text>
</comment>
<organism evidence="4 5">
    <name type="scientific">Streptomyces gossypii</name>
    <dbReference type="NCBI Taxonomy" id="2883101"/>
    <lineage>
        <taxon>Bacteria</taxon>
        <taxon>Bacillati</taxon>
        <taxon>Actinomycetota</taxon>
        <taxon>Actinomycetes</taxon>
        <taxon>Kitasatosporales</taxon>
        <taxon>Streptomycetaceae</taxon>
        <taxon>Streptomyces</taxon>
    </lineage>
</organism>
<feature type="compositionally biased region" description="Low complexity" evidence="2">
    <location>
        <begin position="236"/>
        <end position="250"/>
    </location>
</feature>
<dbReference type="RefSeq" id="WP_260215928.1">
    <property type="nucleotide sequence ID" value="NZ_JAJAGO010000001.1"/>
</dbReference>
<dbReference type="InterPro" id="IPR001110">
    <property type="entry name" value="UPF0012_CS"/>
</dbReference>
<proteinExistence type="inferred from homology"/>
<dbReference type="Gene3D" id="3.60.110.10">
    <property type="entry name" value="Carbon-nitrogen hydrolase"/>
    <property type="match status" value="1"/>
</dbReference>
<dbReference type="CDD" id="cd07576">
    <property type="entry name" value="R-amidase_like"/>
    <property type="match status" value="1"/>
</dbReference>
<dbReference type="EMBL" id="JAJAGO010000001">
    <property type="protein sequence ID" value="MCT2588523.1"/>
    <property type="molecule type" value="Genomic_DNA"/>
</dbReference>
<feature type="domain" description="CN hydrolase" evidence="3">
    <location>
        <begin position="1"/>
        <end position="241"/>
    </location>
</feature>
<evidence type="ECO:0000259" key="3">
    <source>
        <dbReference type="PROSITE" id="PS50263"/>
    </source>
</evidence>
<feature type="compositionally biased region" description="Basic and acidic residues" evidence="2">
    <location>
        <begin position="255"/>
        <end position="272"/>
    </location>
</feature>
<evidence type="ECO:0000313" key="5">
    <source>
        <dbReference type="Proteomes" id="UP001156389"/>
    </source>
</evidence>
<dbReference type="GO" id="GO:0016787">
    <property type="term" value="F:hydrolase activity"/>
    <property type="evidence" value="ECO:0007669"/>
    <property type="project" value="UniProtKB-KW"/>
</dbReference>
<dbReference type="InterPro" id="IPR036526">
    <property type="entry name" value="C-N_Hydrolase_sf"/>
</dbReference>
<sequence length="272" mass="28947">MPPLRTALYQGPGGVPATTGAALTALDGAARRAAADGARLLVASELYLTGYALGDRLPELAEDASGPGARAAARIAAEHGIALAYGYPERSGRALYNSVQLIGPDGTRLANYRKTHLYGGYERAWFTPGDQLVVQAELHGFRIGLLICYDVEFPEAVRAHALAGTELLLVPTALMRPYEIVAQAVLPARALESQLYIAYANRCGPEGEFSFTGLSRLVAPDGTVRTSAGTGEELVAADADPAHQAASRAANPYLTDRRPELYHDHPQGEPRR</sequence>
<dbReference type="PROSITE" id="PS50263">
    <property type="entry name" value="CN_HYDROLASE"/>
    <property type="match status" value="1"/>
</dbReference>
<evidence type="ECO:0000313" key="4">
    <source>
        <dbReference type="EMBL" id="MCT2588523.1"/>
    </source>
</evidence>
<dbReference type="Proteomes" id="UP001156389">
    <property type="component" value="Unassembled WGS sequence"/>
</dbReference>
<name>A0ABT2JKW4_9ACTN</name>
<dbReference type="PROSITE" id="PS01227">
    <property type="entry name" value="UPF0012"/>
    <property type="match status" value="1"/>
</dbReference>
<keyword evidence="4" id="KW-0378">Hydrolase</keyword>
<feature type="region of interest" description="Disordered" evidence="2">
    <location>
        <begin position="230"/>
        <end position="272"/>
    </location>
</feature>
<keyword evidence="5" id="KW-1185">Reference proteome</keyword>
<evidence type="ECO:0000256" key="2">
    <source>
        <dbReference type="SAM" id="MobiDB-lite"/>
    </source>
</evidence>
<dbReference type="PANTHER" id="PTHR23088:SF27">
    <property type="entry name" value="DEAMINATED GLUTATHIONE AMIDASE"/>
    <property type="match status" value="1"/>
</dbReference>
<comment type="caution">
    <text evidence="4">The sequence shown here is derived from an EMBL/GenBank/DDBJ whole genome shotgun (WGS) entry which is preliminary data.</text>
</comment>
<reference evidence="4 5" key="1">
    <citation type="submission" date="2021-10" db="EMBL/GenBank/DDBJ databases">
        <title>Streptomyces gossypii sp. nov., isolated from soil collected from cotton field.</title>
        <authorList>
            <person name="Ge X."/>
            <person name="Chen X."/>
            <person name="Liu W."/>
        </authorList>
    </citation>
    <scope>NUCLEOTIDE SEQUENCE [LARGE SCALE GENOMIC DNA]</scope>
    <source>
        <strain evidence="4 5">N2-109</strain>
    </source>
</reference>
<dbReference type="SUPFAM" id="SSF56317">
    <property type="entry name" value="Carbon-nitrogen hydrolase"/>
    <property type="match status" value="1"/>
</dbReference>
<accession>A0ABT2JKW4</accession>